<dbReference type="SUPFAM" id="SSF55729">
    <property type="entry name" value="Acyl-CoA N-acyltransferases (Nat)"/>
    <property type="match status" value="1"/>
</dbReference>
<dbReference type="RefSeq" id="WP_211081589.1">
    <property type="nucleotide sequence ID" value="NZ_CBCSLC010000019.1"/>
</dbReference>
<dbReference type="PANTHER" id="PTHR43415:SF3">
    <property type="entry name" value="GNAT-FAMILY ACETYLTRANSFERASE"/>
    <property type="match status" value="1"/>
</dbReference>
<dbReference type="PROSITE" id="PS51186">
    <property type="entry name" value="GNAT"/>
    <property type="match status" value="1"/>
</dbReference>
<dbReference type="EMBL" id="JAGIKV010000003">
    <property type="protein sequence ID" value="MBP2244646.1"/>
    <property type="molecule type" value="Genomic_DNA"/>
</dbReference>
<dbReference type="Gene3D" id="3.40.630.30">
    <property type="match status" value="1"/>
</dbReference>
<gene>
    <name evidence="2" type="ORF">J2Z28_001259</name>
</gene>
<proteinExistence type="predicted"/>
<feature type="domain" description="N-acetyltransferase" evidence="1">
    <location>
        <begin position="16"/>
        <end position="173"/>
    </location>
</feature>
<organism evidence="2 3">
    <name type="scientific">Paenibacillus xylanexedens</name>
    <dbReference type="NCBI Taxonomy" id="528191"/>
    <lineage>
        <taxon>Bacteria</taxon>
        <taxon>Bacillati</taxon>
        <taxon>Bacillota</taxon>
        <taxon>Bacilli</taxon>
        <taxon>Bacillales</taxon>
        <taxon>Paenibacillaceae</taxon>
        <taxon>Paenibacillus</taxon>
    </lineage>
</organism>
<name>A0ABS4RQC2_PAEXY</name>
<dbReference type="Pfam" id="PF13302">
    <property type="entry name" value="Acetyltransf_3"/>
    <property type="match status" value="1"/>
</dbReference>
<keyword evidence="3" id="KW-1185">Reference proteome</keyword>
<dbReference type="PANTHER" id="PTHR43415">
    <property type="entry name" value="SPERMIDINE N(1)-ACETYLTRANSFERASE"/>
    <property type="match status" value="1"/>
</dbReference>
<dbReference type="CDD" id="cd04301">
    <property type="entry name" value="NAT_SF"/>
    <property type="match status" value="1"/>
</dbReference>
<comment type="caution">
    <text evidence="2">The sequence shown here is derived from an EMBL/GenBank/DDBJ whole genome shotgun (WGS) entry which is preliminary data.</text>
</comment>
<evidence type="ECO:0000313" key="3">
    <source>
        <dbReference type="Proteomes" id="UP000810207"/>
    </source>
</evidence>
<reference evidence="2 3" key="1">
    <citation type="submission" date="2021-03" db="EMBL/GenBank/DDBJ databases">
        <title>Genomic Encyclopedia of Type Strains, Phase IV (KMG-IV): sequencing the most valuable type-strain genomes for metagenomic binning, comparative biology and taxonomic classification.</title>
        <authorList>
            <person name="Goeker M."/>
        </authorList>
    </citation>
    <scope>NUCLEOTIDE SEQUENCE [LARGE SCALE GENOMIC DNA]</scope>
    <source>
        <strain evidence="2 3">DSM 21292</strain>
    </source>
</reference>
<evidence type="ECO:0000259" key="1">
    <source>
        <dbReference type="PROSITE" id="PS51186"/>
    </source>
</evidence>
<evidence type="ECO:0000313" key="2">
    <source>
        <dbReference type="EMBL" id="MBP2244646.1"/>
    </source>
</evidence>
<dbReference type="Proteomes" id="UP000810207">
    <property type="component" value="Unassembled WGS sequence"/>
</dbReference>
<accession>A0ABS4RQC2</accession>
<protein>
    <submittedName>
        <fullName evidence="2">RimJ/RimL family protein N-acetyltransferase</fullName>
    </submittedName>
</protein>
<dbReference type="InterPro" id="IPR000182">
    <property type="entry name" value="GNAT_dom"/>
</dbReference>
<dbReference type="InterPro" id="IPR016181">
    <property type="entry name" value="Acyl_CoA_acyltransferase"/>
</dbReference>
<sequence length="195" mass="22717">MREIDYSQYFWQDDKIRLRALREEDWEDHYYNRFDTPARRLLECAVELPPTHVEAKSFTENFSDFSLAKGRIMFTIVNMDGENVGGVNLNSIDERNGTFSIGIQIDRDHRGKGYGTRAVRILLNYAFFERRLNKFNDYVLQGNEPSAAMMRKLGCVQEGVRRQVIYTDGKYQDLILFGLTKDEFMEKEGLVGSKG</sequence>